<dbReference type="CDD" id="cd06192">
    <property type="entry name" value="DHOD_e_trans_like"/>
    <property type="match status" value="1"/>
</dbReference>
<reference evidence="2 3" key="1">
    <citation type="submission" date="2018-05" db="EMBL/GenBank/DDBJ databases">
        <title>Spiribacter halobius sp. nov., a moderately halophilic bacterium isolated from marine solar saltern.</title>
        <authorList>
            <person name="Zheng W.-S."/>
            <person name="Lu D.-C."/>
            <person name="Du Z.-J."/>
        </authorList>
    </citation>
    <scope>NUCLEOTIDE SEQUENCE [LARGE SCALE GENOMIC DNA]</scope>
    <source>
        <strain evidence="2 3">E85</strain>
    </source>
</reference>
<dbReference type="GO" id="GO:0051536">
    <property type="term" value="F:iron-sulfur cluster binding"/>
    <property type="evidence" value="ECO:0007669"/>
    <property type="project" value="InterPro"/>
</dbReference>
<dbReference type="GO" id="GO:0016491">
    <property type="term" value="F:oxidoreductase activity"/>
    <property type="evidence" value="ECO:0007669"/>
    <property type="project" value="InterPro"/>
</dbReference>
<dbReference type="InterPro" id="IPR017927">
    <property type="entry name" value="FAD-bd_FR_type"/>
</dbReference>
<organism evidence="2 3">
    <name type="scientific">Sediminicurvatus halobius</name>
    <dbReference type="NCBI Taxonomy" id="2182432"/>
    <lineage>
        <taxon>Bacteria</taxon>
        <taxon>Pseudomonadati</taxon>
        <taxon>Pseudomonadota</taxon>
        <taxon>Gammaproteobacteria</taxon>
        <taxon>Chromatiales</taxon>
        <taxon>Ectothiorhodospiraceae</taxon>
        <taxon>Sediminicurvatus</taxon>
    </lineage>
</organism>
<dbReference type="Gene3D" id="1.10.1060.10">
    <property type="entry name" value="Alpha-helical ferredoxin"/>
    <property type="match status" value="1"/>
</dbReference>
<dbReference type="SUPFAM" id="SSF63380">
    <property type="entry name" value="Riboflavin synthase domain-like"/>
    <property type="match status" value="1"/>
</dbReference>
<dbReference type="Proteomes" id="UP000245474">
    <property type="component" value="Unassembled WGS sequence"/>
</dbReference>
<evidence type="ECO:0000313" key="3">
    <source>
        <dbReference type="Proteomes" id="UP000245474"/>
    </source>
</evidence>
<name>A0A2U2N3W4_9GAMM</name>
<sequence length="1164" mass="128318">MTLDAALARHDLSFATLQTPDGLARLDARFRERLEAEDPALAARLGDYRRRDTDPPALETSELLLALAPHVEAFIADLFGVEGALEASRARTLEADVVMAFKQTFVQKRVKKHRREVETPFAELNRWLDEVTAGLAEPDRERAIATYAMGLLDDEAGNAEAIERVTAWCKLARQTDEGRRTVRGWASFRLPEKVDHTDLVPLQRTDADGTVRLQADPSRWRRRDGFSLTDHRLDARSIQSEVHYCIYCHEHDGDFCSKGFPEKKGRPELGLKMDPLGNTLTGCPLEEKISEMHVLKRDGRTVAALAMAMVDNPMIPATGHRICNDCMKACIYQKQDPVNIPEIETRVLTDVLDLPWGVEVYHLLTRWNPLRREQYLQQPDNGRRVLVAGLGPAGFTMAHHLTMAGCAVAAVDGLKIEPLPDSLLESPVARWDDLVEDLDERILLGFGGVAEYGITVRWDKNFLKLIYLSLARRHNFRAYGGVRLGGTVTLDDAWALGFDHVVNATGAGLPRVIHMGNSLARGMRQASDFLMALQLTGAAKYSSLASLQVRLPAVVVGGGLTGIDTATEVQAYYVKQVEKVLARYERLTDTLGEAALTQGMNEEDAAMLAEFIEHGRAVRAERERAAEAGEEPDFTSLLRAWGGVTVAYRKGLNDAPAYVRNHEEVIKATEEGLFYAEGLDPIHADVDGYGHVSGLVCRRMRQKDGRWLATGEEVRLPARAIFIAAGTVPNTIYEREYPNTFRLDGNNFLPHVQHRDGLQPVEPADHCKSPEFGPFTSYDDDGHRVTFVGDNHPAFHGSVVKAIASALRSYPHVLAAAERLAPGDRAGHEDFLAGTDDLLRARVVEVRRDNPAMVEIWVKAPMAARNFRAGQFFRLQTYESLSPVLEGTRLQVPLLTVSGTGVKDDCIRLMVLQWGAGPRLVGRLEPGDPVVLMGPTGAPTDMPTGRTIMVVAGRWGAAVMLDIGAALRAAGNRVLYVAAFGAAGDVDHQDELEAGADQIIWCTAKEPMIEPRRAQDTSLVATDMIEVVRRYGDGEIGPEAGGIPLSDVDRVMVMGGTGLLKGFQQALTGSLQPYLAEDCDAFGTVGSPMQCMLKGVCAQCLQWQVDPDTGQRTRPVFSCAGQDQPLSWIDLDNLSARQQQNRVLDRLNGQWLDYVLAREHQEKA</sequence>
<dbReference type="OrthoDB" id="9803192at2"/>
<dbReference type="PROSITE" id="PS51384">
    <property type="entry name" value="FAD_FR"/>
    <property type="match status" value="1"/>
</dbReference>
<dbReference type="SUPFAM" id="SSF51971">
    <property type="entry name" value="Nucleotide-binding domain"/>
    <property type="match status" value="1"/>
</dbReference>
<dbReference type="EMBL" id="QFFI01000009">
    <property type="protein sequence ID" value="PWG63767.1"/>
    <property type="molecule type" value="Genomic_DNA"/>
</dbReference>
<dbReference type="Pfam" id="PF07992">
    <property type="entry name" value="Pyr_redox_2"/>
    <property type="match status" value="1"/>
</dbReference>
<accession>A0A2U2N3W4</accession>
<proteinExistence type="predicted"/>
<comment type="caution">
    <text evidence="2">The sequence shown here is derived from an EMBL/GenBank/DDBJ whole genome shotgun (WGS) entry which is preliminary data.</text>
</comment>
<dbReference type="PRINTS" id="PR00368">
    <property type="entry name" value="FADPNR"/>
</dbReference>
<protein>
    <submittedName>
        <fullName evidence="2">Pyridine nucleotide-disulfide oxidoreductase</fullName>
    </submittedName>
</protein>
<feature type="domain" description="FAD-binding FR-type" evidence="1">
    <location>
        <begin position="836"/>
        <end position="942"/>
    </location>
</feature>
<gene>
    <name evidence="2" type="ORF">DEM34_07785</name>
</gene>
<dbReference type="InterPro" id="IPR036188">
    <property type="entry name" value="FAD/NAD-bd_sf"/>
</dbReference>
<dbReference type="AlphaFoldDB" id="A0A2U2N3W4"/>
<evidence type="ECO:0000259" key="1">
    <source>
        <dbReference type="PROSITE" id="PS51384"/>
    </source>
</evidence>
<dbReference type="InterPro" id="IPR017938">
    <property type="entry name" value="Riboflavin_synthase-like_b-brl"/>
</dbReference>
<evidence type="ECO:0000313" key="2">
    <source>
        <dbReference type="EMBL" id="PWG63767.1"/>
    </source>
</evidence>
<dbReference type="InterPro" id="IPR023753">
    <property type="entry name" value="FAD/NAD-binding_dom"/>
</dbReference>
<dbReference type="InterPro" id="IPR009051">
    <property type="entry name" value="Helical_ferredxn"/>
</dbReference>
<dbReference type="Gene3D" id="3.50.50.60">
    <property type="entry name" value="FAD/NAD(P)-binding domain"/>
    <property type="match status" value="1"/>
</dbReference>
<dbReference type="Gene3D" id="2.40.30.10">
    <property type="entry name" value="Translation factors"/>
    <property type="match status" value="1"/>
</dbReference>
<keyword evidence="3" id="KW-1185">Reference proteome</keyword>
<dbReference type="RefSeq" id="WP_109677938.1">
    <property type="nucleotide sequence ID" value="NZ_CP086615.1"/>
</dbReference>